<gene>
    <name evidence="3" type="ORF">MONAX_5E021091</name>
</gene>
<dbReference type="InterPro" id="IPR036045">
    <property type="entry name" value="Sec1-like_sf"/>
</dbReference>
<evidence type="ECO:0000256" key="2">
    <source>
        <dbReference type="ARBA" id="ARBA00022927"/>
    </source>
</evidence>
<dbReference type="Pfam" id="PF00995">
    <property type="entry name" value="Sec1"/>
    <property type="match status" value="1"/>
</dbReference>
<dbReference type="Proteomes" id="UP000335636">
    <property type="component" value="Unassembled WGS sequence"/>
</dbReference>
<dbReference type="GO" id="GO:0016192">
    <property type="term" value="P:vesicle-mediated transport"/>
    <property type="evidence" value="ECO:0007669"/>
    <property type="project" value="InterPro"/>
</dbReference>
<reference evidence="3" key="1">
    <citation type="submission" date="2019-04" db="EMBL/GenBank/DDBJ databases">
        <authorList>
            <person name="Alioto T."/>
            <person name="Alioto T."/>
        </authorList>
    </citation>
    <scope>NUCLEOTIDE SEQUENCE [LARGE SCALE GENOMIC DNA]</scope>
</reference>
<dbReference type="InterPro" id="IPR001619">
    <property type="entry name" value="Sec1-like"/>
</dbReference>
<dbReference type="EMBL" id="CABDUW010011700">
    <property type="protein sequence ID" value="VTJ91862.1"/>
    <property type="molecule type" value="Genomic_DNA"/>
</dbReference>
<keyword evidence="2" id="KW-0653">Protein transport</keyword>
<comment type="similarity">
    <text evidence="1">Belongs to the STXBP/unc-18/SEC1 family.</text>
</comment>
<dbReference type="GO" id="GO:0015031">
    <property type="term" value="P:protein transport"/>
    <property type="evidence" value="ECO:0007669"/>
    <property type="project" value="UniProtKB-KW"/>
</dbReference>
<organism evidence="3 4">
    <name type="scientific">Marmota monax</name>
    <name type="common">Woodchuck</name>
    <dbReference type="NCBI Taxonomy" id="9995"/>
    <lineage>
        <taxon>Eukaryota</taxon>
        <taxon>Metazoa</taxon>
        <taxon>Chordata</taxon>
        <taxon>Craniata</taxon>
        <taxon>Vertebrata</taxon>
        <taxon>Euteleostomi</taxon>
        <taxon>Mammalia</taxon>
        <taxon>Eutheria</taxon>
        <taxon>Euarchontoglires</taxon>
        <taxon>Glires</taxon>
        <taxon>Rodentia</taxon>
        <taxon>Sciuromorpha</taxon>
        <taxon>Sciuridae</taxon>
        <taxon>Xerinae</taxon>
        <taxon>Marmotini</taxon>
        <taxon>Marmota</taxon>
    </lineage>
</organism>
<proteinExistence type="inferred from homology"/>
<keyword evidence="4" id="KW-1185">Reference proteome</keyword>
<feature type="non-terminal residue" evidence="3">
    <location>
        <position position="50"/>
    </location>
</feature>
<dbReference type="SUPFAM" id="SSF56815">
    <property type="entry name" value="Sec1/munc18-like (SM) proteins"/>
    <property type="match status" value="1"/>
</dbReference>
<evidence type="ECO:0000313" key="3">
    <source>
        <dbReference type="EMBL" id="VTJ91862.1"/>
    </source>
</evidence>
<evidence type="ECO:0000313" key="4">
    <source>
        <dbReference type="Proteomes" id="UP000335636"/>
    </source>
</evidence>
<comment type="caution">
    <text evidence="3">The sequence shown here is derived from an EMBL/GenBank/DDBJ whole genome shotgun (WGS) entry which is preliminary data.</text>
</comment>
<dbReference type="AlphaFoldDB" id="A0A5E4DHY9"/>
<sequence length="50" mass="5731">ARQKPRTNYLELDRKNGSKLIIFVIGGITYSEMRCAYEVSQAHKSCEVII</sequence>
<protein>
    <submittedName>
        <fullName evidence="3">Uncharacterized protein</fullName>
    </submittedName>
</protein>
<keyword evidence="2" id="KW-0813">Transport</keyword>
<evidence type="ECO:0000256" key="1">
    <source>
        <dbReference type="ARBA" id="ARBA00009884"/>
    </source>
</evidence>
<dbReference type="Gene3D" id="3.40.50.1910">
    <property type="match status" value="1"/>
</dbReference>
<name>A0A5E4DHY9_MARMO</name>
<feature type="non-terminal residue" evidence="3">
    <location>
        <position position="1"/>
    </location>
</feature>
<accession>A0A5E4DHY9</accession>
<dbReference type="InterPro" id="IPR027482">
    <property type="entry name" value="Sec1-like_dom2"/>
</dbReference>